<dbReference type="PANTHER" id="PTHR46825:SF7">
    <property type="entry name" value="D-ALANYL-D-ALANINE CARBOXYPEPTIDASE"/>
    <property type="match status" value="1"/>
</dbReference>
<evidence type="ECO:0000313" key="3">
    <source>
        <dbReference type="Proteomes" id="UP000192907"/>
    </source>
</evidence>
<keyword evidence="3" id="KW-1185">Reference proteome</keyword>
<sequence>MGLRYHLKFFSMGCLLFSAACQESSHSNLHASNSPDFAEIMQNSLDDYIHFTGEPGIAMSINLPQGISWQGASGVSNIKTQAPLSPNDLMEIGSNTKTFVSVVTLQLAEEGLINLEDPLAKHLPQYSKWSDITIRQLLQMSAGIPDYSQAEDLVAQLFPNISRSWSPEEIINLIYESPLDYSPGEDCSYSQTNYIVLGLLIETVTGQPLAQEFRTRIFDPLELQETFYGVQEEISVPQTVGYSTLSGIQNTLVRLLKPKAVISDQLVAMTQVLDSSIAGASGAISSSAGDLRTFTEALFIGNRLLSDNSKAEMMAFQECKLGYLPLDYGLGLMRWQTSQGTAIGHGGATPLGFRSTMLFEAETKLAVTYEGNYDQGQIYNLLNQHLKLVKSDKKPQVQKACPIPDQLHSASSPYSIRFSIKGTLNDAPNNGNFWGEDYLSNIESFRFKPFHGQKRETFYNTISLTLSDDNAPSKIQVVASAFEDKDGPDSNSSSLLPPFKPCLQSGLRSLPGCNDSEPGASGLIINIDEKWLEEAASNSRGIIEINDISKAAAIVLRESWIVAEGDDDKPNGYIRSCVEAISDPYQTSRLYTCGDAPDKIALGKTVRLHGSLNLTDDPEIVSAILKSEDPNKETCTCRSFEDEPIACP</sequence>
<reference evidence="3" key="1">
    <citation type="submission" date="2017-04" db="EMBL/GenBank/DDBJ databases">
        <authorList>
            <person name="Varghese N."/>
            <person name="Submissions S."/>
        </authorList>
    </citation>
    <scope>NUCLEOTIDE SEQUENCE [LARGE SCALE GENOMIC DNA]</scope>
    <source>
        <strain evidence="3">RKEM611</strain>
    </source>
</reference>
<dbReference type="SUPFAM" id="SSF56601">
    <property type="entry name" value="beta-lactamase/transpeptidase-like"/>
    <property type="match status" value="1"/>
</dbReference>
<dbReference type="PANTHER" id="PTHR46825">
    <property type="entry name" value="D-ALANYL-D-ALANINE-CARBOXYPEPTIDASE/ENDOPEPTIDASE AMPH"/>
    <property type="match status" value="1"/>
</dbReference>
<protein>
    <submittedName>
        <fullName evidence="2">CubicO group peptidase, beta-lactamase class C family</fullName>
    </submittedName>
</protein>
<dbReference type="Gene3D" id="3.40.710.10">
    <property type="entry name" value="DD-peptidase/beta-lactamase superfamily"/>
    <property type="match status" value="1"/>
</dbReference>
<accession>A0A1Y6CJU9</accession>
<proteinExistence type="predicted"/>
<gene>
    <name evidence="2" type="ORF">SAMN06296036_12556</name>
</gene>
<dbReference type="OrthoDB" id="5288296at2"/>
<name>A0A1Y6CJU9_9BACT</name>
<dbReference type="InterPro" id="IPR050491">
    <property type="entry name" value="AmpC-like"/>
</dbReference>
<dbReference type="InterPro" id="IPR001466">
    <property type="entry name" value="Beta-lactam-related"/>
</dbReference>
<dbReference type="STRING" id="1513793.SAMN06296036_12556"/>
<dbReference type="RefSeq" id="WP_132324063.1">
    <property type="nucleotide sequence ID" value="NZ_FWZT01000025.1"/>
</dbReference>
<evidence type="ECO:0000259" key="1">
    <source>
        <dbReference type="Pfam" id="PF00144"/>
    </source>
</evidence>
<dbReference type="Pfam" id="PF00144">
    <property type="entry name" value="Beta-lactamase"/>
    <property type="match status" value="1"/>
</dbReference>
<dbReference type="InterPro" id="IPR012338">
    <property type="entry name" value="Beta-lactam/transpept-like"/>
</dbReference>
<evidence type="ECO:0000313" key="2">
    <source>
        <dbReference type="EMBL" id="SMF69836.1"/>
    </source>
</evidence>
<dbReference type="PROSITE" id="PS51257">
    <property type="entry name" value="PROKAR_LIPOPROTEIN"/>
    <property type="match status" value="1"/>
</dbReference>
<dbReference type="EMBL" id="FWZT01000025">
    <property type="protein sequence ID" value="SMF69836.1"/>
    <property type="molecule type" value="Genomic_DNA"/>
</dbReference>
<dbReference type="Proteomes" id="UP000192907">
    <property type="component" value="Unassembled WGS sequence"/>
</dbReference>
<feature type="domain" description="Beta-lactamase-related" evidence="1">
    <location>
        <begin position="53"/>
        <end position="370"/>
    </location>
</feature>
<dbReference type="AlphaFoldDB" id="A0A1Y6CJU9"/>
<organism evidence="2 3">
    <name type="scientific">Pseudobacteriovorax antillogorgiicola</name>
    <dbReference type="NCBI Taxonomy" id="1513793"/>
    <lineage>
        <taxon>Bacteria</taxon>
        <taxon>Pseudomonadati</taxon>
        <taxon>Bdellovibrionota</taxon>
        <taxon>Oligoflexia</taxon>
        <taxon>Oligoflexales</taxon>
        <taxon>Pseudobacteriovoracaceae</taxon>
        <taxon>Pseudobacteriovorax</taxon>
    </lineage>
</organism>